<evidence type="ECO:0000256" key="6">
    <source>
        <dbReference type="RuleBase" id="RU003345"/>
    </source>
</evidence>
<feature type="active site" evidence="5">
    <location>
        <position position="248"/>
    </location>
</feature>
<dbReference type="Pfam" id="PF00171">
    <property type="entry name" value="Aldedh"/>
    <property type="match status" value="1"/>
</dbReference>
<evidence type="ECO:0000313" key="8">
    <source>
        <dbReference type="EMBL" id="GAA4115674.1"/>
    </source>
</evidence>
<dbReference type="InterPro" id="IPR016162">
    <property type="entry name" value="Ald_DH_N"/>
</dbReference>
<comment type="similarity">
    <text evidence="1 6">Belongs to the aldehyde dehydrogenase family.</text>
</comment>
<proteinExistence type="inferred from homology"/>
<comment type="caution">
    <text evidence="8">The sequence shown here is derived from an EMBL/GenBank/DDBJ whole genome shotgun (WGS) entry which is preliminary data.</text>
</comment>
<gene>
    <name evidence="8" type="ORF">GCM10022215_14700</name>
</gene>
<accession>A0ABP7XGA5</accession>
<evidence type="ECO:0000313" key="9">
    <source>
        <dbReference type="Proteomes" id="UP001501495"/>
    </source>
</evidence>
<dbReference type="InterPro" id="IPR016163">
    <property type="entry name" value="Ald_DH_C"/>
</dbReference>
<evidence type="ECO:0000256" key="1">
    <source>
        <dbReference type="ARBA" id="ARBA00009986"/>
    </source>
</evidence>
<feature type="domain" description="Aldehyde dehydrogenase" evidence="7">
    <location>
        <begin position="26"/>
        <end position="475"/>
    </location>
</feature>
<dbReference type="EC" id="1.2.1.3" evidence="3"/>
<keyword evidence="9" id="KW-1185">Reference proteome</keyword>
<dbReference type="PROSITE" id="PS00070">
    <property type="entry name" value="ALDEHYDE_DEHYDR_CYS"/>
    <property type="match status" value="1"/>
</dbReference>
<name>A0ABP7XGA5_9ACTN</name>
<dbReference type="Proteomes" id="UP001501495">
    <property type="component" value="Unassembled WGS sequence"/>
</dbReference>
<evidence type="ECO:0000259" key="7">
    <source>
        <dbReference type="Pfam" id="PF00171"/>
    </source>
</evidence>
<dbReference type="EMBL" id="BAAAZH010000011">
    <property type="protein sequence ID" value="GAA4115674.1"/>
    <property type="molecule type" value="Genomic_DNA"/>
</dbReference>
<keyword evidence="2 6" id="KW-0560">Oxidoreductase</keyword>
<dbReference type="Gene3D" id="3.40.605.10">
    <property type="entry name" value="Aldehyde Dehydrogenase, Chain A, domain 1"/>
    <property type="match status" value="1"/>
</dbReference>
<dbReference type="PANTHER" id="PTHR42804:SF1">
    <property type="entry name" value="ALDEHYDE DEHYDROGENASE-RELATED"/>
    <property type="match status" value="1"/>
</dbReference>
<dbReference type="InterPro" id="IPR016160">
    <property type="entry name" value="Ald_DH_CS_CYS"/>
</dbReference>
<evidence type="ECO:0000256" key="5">
    <source>
        <dbReference type="PROSITE-ProRule" id="PRU10007"/>
    </source>
</evidence>
<dbReference type="InterPro" id="IPR016161">
    <property type="entry name" value="Ald_DH/histidinol_DH"/>
</dbReference>
<organism evidence="8 9">
    <name type="scientific">Nocardioides fonticola</name>
    <dbReference type="NCBI Taxonomy" id="450363"/>
    <lineage>
        <taxon>Bacteria</taxon>
        <taxon>Bacillati</taxon>
        <taxon>Actinomycetota</taxon>
        <taxon>Actinomycetes</taxon>
        <taxon>Propionibacteriales</taxon>
        <taxon>Nocardioidaceae</taxon>
        <taxon>Nocardioides</taxon>
    </lineage>
</organism>
<evidence type="ECO:0000256" key="2">
    <source>
        <dbReference type="ARBA" id="ARBA00023002"/>
    </source>
</evidence>
<dbReference type="RefSeq" id="WP_344732651.1">
    <property type="nucleotide sequence ID" value="NZ_BAAAZH010000011.1"/>
</dbReference>
<reference evidence="9" key="1">
    <citation type="journal article" date="2019" name="Int. J. Syst. Evol. Microbiol.">
        <title>The Global Catalogue of Microorganisms (GCM) 10K type strain sequencing project: providing services to taxonomists for standard genome sequencing and annotation.</title>
        <authorList>
            <consortium name="The Broad Institute Genomics Platform"/>
            <consortium name="The Broad Institute Genome Sequencing Center for Infectious Disease"/>
            <person name="Wu L."/>
            <person name="Ma J."/>
        </authorList>
    </citation>
    <scope>NUCLEOTIDE SEQUENCE [LARGE SCALE GENOMIC DNA]</scope>
    <source>
        <strain evidence="9">JCM 16703</strain>
    </source>
</reference>
<evidence type="ECO:0000256" key="3">
    <source>
        <dbReference type="ARBA" id="ARBA00024226"/>
    </source>
</evidence>
<evidence type="ECO:0000256" key="4">
    <source>
        <dbReference type="ARBA" id="ARBA00049194"/>
    </source>
</evidence>
<comment type="catalytic activity">
    <reaction evidence="4">
        <text>an aldehyde + NAD(+) + H2O = a carboxylate + NADH + 2 H(+)</text>
        <dbReference type="Rhea" id="RHEA:16185"/>
        <dbReference type="ChEBI" id="CHEBI:15377"/>
        <dbReference type="ChEBI" id="CHEBI:15378"/>
        <dbReference type="ChEBI" id="CHEBI:17478"/>
        <dbReference type="ChEBI" id="CHEBI:29067"/>
        <dbReference type="ChEBI" id="CHEBI:57540"/>
        <dbReference type="ChEBI" id="CHEBI:57945"/>
        <dbReference type="EC" id="1.2.1.3"/>
    </reaction>
</comment>
<dbReference type="Gene3D" id="3.40.309.10">
    <property type="entry name" value="Aldehyde Dehydrogenase, Chain A, domain 2"/>
    <property type="match status" value="1"/>
</dbReference>
<sequence>MAETRHLGRATAHLDGVAVELPGDGVPLVSPWSEQTVGEVPEAADLVDLAVVSARRAHEQLADWTPSQRADLLERWADLIERDTELLAGLVSTQMGMPITLARATQGDLPPRVLRASAEAVRRLAWEEERDGALLLRRGAGVVGAITPWNMPVHQIVAKAAGALGAGCAMVLKPSEQTPFDAVHLAHLLLEAGAPVGTLNVLPGTGPVTGAALVAHPGLARISFTGSVAAGRLVAAAGAATLTPCTLELGGKSPAVVLPDADPATVLPRVLASGLVNSGQACNATTRLLLPADRVEEATALLPSLVAQQVLGDPGEPATTQGPLVTEQHRERVLAHIDDAIAAGGHLLTGTGKPVGGPDHGFFVEPTVITGLGRQARAVQEEIFGPVLVVQTYTDLDDALHLAHDTPYALSAEVWGADADAASRFARRLRTGQVKINGVRTRERPGVPFGGSGASGYGRELGEHGIVEMCEMTAVMA</sequence>
<dbReference type="SUPFAM" id="SSF53720">
    <property type="entry name" value="ALDH-like"/>
    <property type="match status" value="1"/>
</dbReference>
<dbReference type="PANTHER" id="PTHR42804">
    <property type="entry name" value="ALDEHYDE DEHYDROGENASE"/>
    <property type="match status" value="1"/>
</dbReference>
<dbReference type="PROSITE" id="PS00687">
    <property type="entry name" value="ALDEHYDE_DEHYDR_GLU"/>
    <property type="match status" value="1"/>
</dbReference>
<protein>
    <recommendedName>
        <fullName evidence="3">aldehyde dehydrogenase (NAD(+))</fullName>
        <ecNumber evidence="3">1.2.1.3</ecNumber>
    </recommendedName>
</protein>
<dbReference type="InterPro" id="IPR029510">
    <property type="entry name" value="Ald_DH_CS_GLU"/>
</dbReference>
<dbReference type="InterPro" id="IPR015590">
    <property type="entry name" value="Aldehyde_DH_dom"/>
</dbReference>